<dbReference type="GO" id="GO:0016757">
    <property type="term" value="F:glycosyltransferase activity"/>
    <property type="evidence" value="ECO:0007669"/>
    <property type="project" value="UniProtKB-ARBA"/>
</dbReference>
<dbReference type="Pfam" id="PF13439">
    <property type="entry name" value="Glyco_transf_4"/>
    <property type="match status" value="1"/>
</dbReference>
<dbReference type="Pfam" id="PF13692">
    <property type="entry name" value="Glyco_trans_1_4"/>
    <property type="match status" value="1"/>
</dbReference>
<reference evidence="2 3" key="1">
    <citation type="submission" date="2016-10" db="EMBL/GenBank/DDBJ databases">
        <authorList>
            <person name="de Groot N.N."/>
        </authorList>
    </citation>
    <scope>NUCLEOTIDE SEQUENCE [LARGE SCALE GENOMIC DNA]</scope>
    <source>
        <strain evidence="2 3">DSM 28286</strain>
    </source>
</reference>
<dbReference type="EMBL" id="FOXQ01000001">
    <property type="protein sequence ID" value="SFP68839.1"/>
    <property type="molecule type" value="Genomic_DNA"/>
</dbReference>
<evidence type="ECO:0000313" key="2">
    <source>
        <dbReference type="EMBL" id="SFP68839.1"/>
    </source>
</evidence>
<name>A0A1I5SDP3_9BACT</name>
<evidence type="ECO:0000259" key="1">
    <source>
        <dbReference type="Pfam" id="PF13439"/>
    </source>
</evidence>
<organism evidence="2 3">
    <name type="scientific">Parafilimonas terrae</name>
    <dbReference type="NCBI Taxonomy" id="1465490"/>
    <lineage>
        <taxon>Bacteria</taxon>
        <taxon>Pseudomonadati</taxon>
        <taxon>Bacteroidota</taxon>
        <taxon>Chitinophagia</taxon>
        <taxon>Chitinophagales</taxon>
        <taxon>Chitinophagaceae</taxon>
        <taxon>Parafilimonas</taxon>
    </lineage>
</organism>
<keyword evidence="3" id="KW-1185">Reference proteome</keyword>
<dbReference type="Proteomes" id="UP000199031">
    <property type="component" value="Unassembled WGS sequence"/>
</dbReference>
<dbReference type="SUPFAM" id="SSF53756">
    <property type="entry name" value="UDP-Glycosyltransferase/glycogen phosphorylase"/>
    <property type="match status" value="1"/>
</dbReference>
<evidence type="ECO:0000313" key="3">
    <source>
        <dbReference type="Proteomes" id="UP000199031"/>
    </source>
</evidence>
<dbReference type="InterPro" id="IPR028098">
    <property type="entry name" value="Glyco_trans_4-like_N"/>
</dbReference>
<proteinExistence type="predicted"/>
<feature type="domain" description="Glycosyltransferase subfamily 4-like N-terminal" evidence="1">
    <location>
        <begin position="6"/>
        <end position="161"/>
    </location>
</feature>
<gene>
    <name evidence="2" type="ORF">SAMN05444277_101716</name>
</gene>
<dbReference type="CDD" id="cd03801">
    <property type="entry name" value="GT4_PimA-like"/>
    <property type="match status" value="1"/>
</dbReference>
<dbReference type="PANTHER" id="PTHR12526:SF630">
    <property type="entry name" value="GLYCOSYLTRANSFERASE"/>
    <property type="match status" value="1"/>
</dbReference>
<dbReference type="STRING" id="1465490.SAMN05444277_101716"/>
<dbReference type="PANTHER" id="PTHR12526">
    <property type="entry name" value="GLYCOSYLTRANSFERASE"/>
    <property type="match status" value="1"/>
</dbReference>
<sequence>MGGQKGIAIFCKYLGEQNDLTVVSVEDNDINLAETYNMVPLFSKERRRYINPFYVSQIKKIIKQKDIKNVITEHPYMAWMGWVLKRSLGIKWFVHTHNIEYERFRTIGKWWHSLLKIYESAVYNHADKVFFKTKEDIEFAIAKKMVKEKNAVLVPFGIDIDKMPADKPEVKRAIYKKHNIPTDATLLFFNGTLDYKPNLHALLFILNELNPALLKTPSFNYRFLICGRGLPASFNELKDYKNRNIVYAGFVDDVYAYFKAADIFVNPVITGGGVKTKIVEAMGYGVSVVSCVSGAAGIELSVCGEKIKVVNDNDVSTFVTAIINNESMQANTPQQYYDYYSWRNIVKKLQSLFNA</sequence>
<dbReference type="Gene3D" id="3.40.50.2000">
    <property type="entry name" value="Glycogen Phosphorylase B"/>
    <property type="match status" value="2"/>
</dbReference>
<keyword evidence="2" id="KW-0808">Transferase</keyword>
<protein>
    <submittedName>
        <fullName evidence="2">Glycosyltransferase involved in cell wall bisynthesis</fullName>
    </submittedName>
</protein>
<dbReference type="AlphaFoldDB" id="A0A1I5SDP3"/>
<accession>A0A1I5SDP3</accession>